<dbReference type="InterPro" id="IPR045401">
    <property type="entry name" value="GAP1-M"/>
</dbReference>
<reference evidence="4" key="1">
    <citation type="submission" date="2019-06" db="EMBL/GenBank/DDBJ databases">
        <title>Gordonia isolated from sludge of a wastewater treatment plant.</title>
        <authorList>
            <person name="Tamura T."/>
            <person name="Aoyama K."/>
            <person name="Kang Y."/>
            <person name="Saito S."/>
            <person name="Akiyama N."/>
            <person name="Yazawa K."/>
            <person name="Gonoi T."/>
            <person name="Mikami Y."/>
        </authorList>
    </citation>
    <scope>NUCLEOTIDE SEQUENCE [LARGE SCALE GENOMIC DNA]</scope>
    <source>
        <strain evidence="4">NBRC 107696</strain>
    </source>
</reference>
<feature type="domain" description="GTPase-associated protein 1 N-terminal" evidence="1">
    <location>
        <begin position="5"/>
        <end position="133"/>
    </location>
</feature>
<dbReference type="RefSeq" id="WP_161894552.1">
    <property type="nucleotide sequence ID" value="NZ_BJOV01000002.1"/>
</dbReference>
<evidence type="ECO:0000313" key="3">
    <source>
        <dbReference type="EMBL" id="GEE00700.1"/>
    </source>
</evidence>
<proteinExistence type="predicted"/>
<evidence type="ECO:0000313" key="4">
    <source>
        <dbReference type="Proteomes" id="UP000444960"/>
    </source>
</evidence>
<name>A0A7I9V6J6_9ACTN</name>
<dbReference type="AlphaFoldDB" id="A0A7I9V6J6"/>
<dbReference type="Proteomes" id="UP000444960">
    <property type="component" value="Unassembled WGS sequence"/>
</dbReference>
<evidence type="ECO:0000259" key="2">
    <source>
        <dbReference type="Pfam" id="PF20014"/>
    </source>
</evidence>
<dbReference type="EMBL" id="BJOV01000002">
    <property type="protein sequence ID" value="GEE00700.1"/>
    <property type="molecule type" value="Genomic_DNA"/>
</dbReference>
<keyword evidence="4" id="KW-1185">Reference proteome</keyword>
<sequence length="862" mass="92745">MSRRFAQLTYTSYDNGSGRGGWQVKDVSGMPTHAEQETLVNRVVTSFDLEPRLPDFPSGDDLASRPARLARERLPDGSSAMWHTVEAGRDGSGRPGNVFAHVVLDRGTPEPGEHRPIALWRSSGWLRPYGPDVVAASSLPADIPPPNPAIDTSSAIRFVIASMERQAVFRVLMDAVLARLDGGPAVVLRADDHDQAVDWISAVSHFLPRSIAHRLSWSTHDRLERAVLDVANGVDLIAVPASEVLDGGVSGAVVLSPDDSGGLAMPGGEHRVSGGVVPATQVSSLLEGVLFDPSIASEVLRSQDEVDGRFHAESPSASWLLAVGFSVVLTEMDDPDMVEFAREAEKVIGSEFPPSAMDDPHTGPLITEALRRNPMTAQACLGLLQRAHDAGRPTADLADAFLTTALGDGSWRTTPLASIPKIHAVDIDSVRDGLTGTIDKLAPELTADPAGGTPSVLILVEIARRLILERQLAALLDLFRPISASLSISGFGGGSWPANTSVYEVNSAIYAELLRPRLAAAPSVRRTVPAPYWELFSVPVPGPNRPLLPPEPTREDLAVLPFAGLTFLQANNLVGPVAVREDVARDAIDAALAAPREYLSDPDCQDLTRDILAAVPTVGVELSRWTAQAPGRIAGDLLHRAVFYDPADIGLLQTLADPRQGGTPADVAAAAALRLMIAGYVPLPDRTELFRLVTAALTLASTSNSPFAPDVAEFLDAVLLVKRATDEPWSRAYDEITRRLYAQNTGRESNVAAHLTRLVDGKVISPEWTAARAFLGAFDAERANTQPDGDAEIARRALDQLRRTYPGPRNTDELRDACWPILVRRPAADAEAFFAGYKRAGTDWLRSTIPEADVHQRRMNRS</sequence>
<dbReference type="Pfam" id="PF20014">
    <property type="entry name" value="GAP1-M"/>
    <property type="match status" value="1"/>
</dbReference>
<feature type="domain" description="GTPase-associated protein 1 middle" evidence="2">
    <location>
        <begin position="165"/>
        <end position="221"/>
    </location>
</feature>
<comment type="caution">
    <text evidence="3">The sequence shown here is derived from an EMBL/GenBank/DDBJ whole genome shotgun (WGS) entry which is preliminary data.</text>
</comment>
<gene>
    <name evidence="3" type="ORF">nbrc107696_11460</name>
</gene>
<dbReference type="InterPro" id="IPR045402">
    <property type="entry name" value="GAP1-N2"/>
</dbReference>
<protein>
    <submittedName>
        <fullName evidence="3">Uncharacterized protein</fullName>
    </submittedName>
</protein>
<dbReference type="OrthoDB" id="3250392at2"/>
<dbReference type="Pfam" id="PF20013">
    <property type="entry name" value="GAP1-N2"/>
    <property type="match status" value="1"/>
</dbReference>
<organism evidence="3 4">
    <name type="scientific">Gordonia spumicola</name>
    <dbReference type="NCBI Taxonomy" id="589161"/>
    <lineage>
        <taxon>Bacteria</taxon>
        <taxon>Bacillati</taxon>
        <taxon>Actinomycetota</taxon>
        <taxon>Actinomycetes</taxon>
        <taxon>Mycobacteriales</taxon>
        <taxon>Gordoniaceae</taxon>
        <taxon>Gordonia</taxon>
    </lineage>
</organism>
<accession>A0A7I9V6J6</accession>
<evidence type="ECO:0000259" key="1">
    <source>
        <dbReference type="Pfam" id="PF20013"/>
    </source>
</evidence>